<accession>A0A1H0FGT6</accession>
<keyword evidence="2" id="KW-0503">Monooxygenase</keyword>
<dbReference type="OrthoDB" id="165368at2"/>
<proteinExistence type="predicted"/>
<dbReference type="Gene3D" id="3.30.70.100">
    <property type="match status" value="1"/>
</dbReference>
<dbReference type="Proteomes" id="UP000199341">
    <property type="component" value="Unassembled WGS sequence"/>
</dbReference>
<dbReference type="SUPFAM" id="SSF54909">
    <property type="entry name" value="Dimeric alpha+beta barrel"/>
    <property type="match status" value="1"/>
</dbReference>
<dbReference type="InterPro" id="IPR011008">
    <property type="entry name" value="Dimeric_a/b-barrel"/>
</dbReference>
<reference evidence="2 3" key="1">
    <citation type="submission" date="2016-10" db="EMBL/GenBank/DDBJ databases">
        <authorList>
            <person name="de Groot N.N."/>
        </authorList>
    </citation>
    <scope>NUCLEOTIDE SEQUENCE [LARGE SCALE GENOMIC DNA]</scope>
    <source>
        <strain evidence="2 3">CGMCC 4.2022</strain>
    </source>
</reference>
<gene>
    <name evidence="2" type="ORF">SAMN05216259_106287</name>
</gene>
<dbReference type="InterPro" id="IPR007138">
    <property type="entry name" value="ABM_dom"/>
</dbReference>
<dbReference type="RefSeq" id="WP_093785058.1">
    <property type="nucleotide sequence ID" value="NZ_FNIE01000006.1"/>
</dbReference>
<name>A0A1H0FGT6_9ACTN</name>
<dbReference type="AlphaFoldDB" id="A0A1H0FGT6"/>
<protein>
    <submittedName>
        <fullName evidence="2">Quinol monooxygenase YgiN</fullName>
    </submittedName>
</protein>
<evidence type="ECO:0000259" key="1">
    <source>
        <dbReference type="PROSITE" id="PS51725"/>
    </source>
</evidence>
<dbReference type="PROSITE" id="PS51725">
    <property type="entry name" value="ABM"/>
    <property type="match status" value="1"/>
</dbReference>
<dbReference type="Pfam" id="PF03992">
    <property type="entry name" value="ABM"/>
    <property type="match status" value="1"/>
</dbReference>
<dbReference type="STRING" id="310781.SAMN05216259_106287"/>
<evidence type="ECO:0000313" key="2">
    <source>
        <dbReference type="EMBL" id="SDN93742.1"/>
    </source>
</evidence>
<keyword evidence="3" id="KW-1185">Reference proteome</keyword>
<keyword evidence="2" id="KW-0560">Oxidoreductase</keyword>
<evidence type="ECO:0000313" key="3">
    <source>
        <dbReference type="Proteomes" id="UP000199341"/>
    </source>
</evidence>
<dbReference type="EMBL" id="FNIE01000006">
    <property type="protein sequence ID" value="SDN93742.1"/>
    <property type="molecule type" value="Genomic_DNA"/>
</dbReference>
<organism evidence="2 3">
    <name type="scientific">Actinacidiphila guanduensis</name>
    <dbReference type="NCBI Taxonomy" id="310781"/>
    <lineage>
        <taxon>Bacteria</taxon>
        <taxon>Bacillati</taxon>
        <taxon>Actinomycetota</taxon>
        <taxon>Actinomycetes</taxon>
        <taxon>Kitasatosporales</taxon>
        <taxon>Streptomycetaceae</taxon>
        <taxon>Actinacidiphila</taxon>
    </lineage>
</organism>
<feature type="domain" description="ABM" evidence="1">
    <location>
        <begin position="4"/>
        <end position="92"/>
    </location>
</feature>
<sequence>MDKIGYYVKFRARTGQRDALVKILLQAAELTQDAPGCELYIVNTTPSEDDVVWVTEIWSSAADHTASLSAPGAKELIGQALPLLAGPPERIDLHPTGGVGLHT</sequence>
<dbReference type="GO" id="GO:0004497">
    <property type="term" value="F:monooxygenase activity"/>
    <property type="evidence" value="ECO:0007669"/>
    <property type="project" value="UniProtKB-KW"/>
</dbReference>